<evidence type="ECO:0008006" key="4">
    <source>
        <dbReference type="Google" id="ProtNLM"/>
    </source>
</evidence>
<evidence type="ECO:0000313" key="2">
    <source>
        <dbReference type="EMBL" id="ACV05447.1"/>
    </source>
</evidence>
<gene>
    <name evidence="2" type="ordered locus">Ksed_03710</name>
</gene>
<dbReference type="KEGG" id="kse:Ksed_03710"/>
<protein>
    <recommendedName>
        <fullName evidence="4">DNA modification methylase</fullName>
    </recommendedName>
</protein>
<dbReference type="RefSeq" id="WP_012801865.1">
    <property type="nucleotide sequence ID" value="NC_013169.1"/>
</dbReference>
<name>C7NK60_KYTSD</name>
<dbReference type="STRING" id="478801.Ksed_03710"/>
<dbReference type="Proteomes" id="UP000006666">
    <property type="component" value="Chromosome"/>
</dbReference>
<dbReference type="HOGENOM" id="CLU_1508734_0_0_11"/>
<evidence type="ECO:0000256" key="1">
    <source>
        <dbReference type="SAM" id="MobiDB-lite"/>
    </source>
</evidence>
<dbReference type="PROSITE" id="PS51257">
    <property type="entry name" value="PROKAR_LIPOPROTEIN"/>
    <property type="match status" value="1"/>
</dbReference>
<keyword evidence="3" id="KW-1185">Reference proteome</keyword>
<proteinExistence type="predicted"/>
<dbReference type="EMBL" id="CP001686">
    <property type="protein sequence ID" value="ACV05447.1"/>
    <property type="molecule type" value="Genomic_DNA"/>
</dbReference>
<feature type="region of interest" description="Disordered" evidence="1">
    <location>
        <begin position="158"/>
        <end position="178"/>
    </location>
</feature>
<evidence type="ECO:0000313" key="3">
    <source>
        <dbReference type="Proteomes" id="UP000006666"/>
    </source>
</evidence>
<sequence length="178" mass="18802">MITTARSAVPARTGRRLAALCLVGMIGLTGCQALSPLETTRDYAPANGELVRSGDVSVMDLHVLATEPQSEGRLLGTVVNSGTEPQEVMLAVEGSEVWASTVEPSQRVNLAEEEITLAEAAAPGAFQLLTVSAAGQDTEQRVPVMLPTGQYEQYAPEGWEALERPTREDLESEGGGGH</sequence>
<accession>C7NK60</accession>
<dbReference type="AlphaFoldDB" id="C7NK60"/>
<reference evidence="2 3" key="1">
    <citation type="journal article" date="2009" name="Stand. Genomic Sci.">
        <title>Complete genome sequence of Kytococcus sedentarius type strain (541).</title>
        <authorList>
            <person name="Sims D."/>
            <person name="Brettin T."/>
            <person name="Detter J.C."/>
            <person name="Han C."/>
            <person name="Lapidus A."/>
            <person name="Copeland A."/>
            <person name="Glavina Del Rio T."/>
            <person name="Nolan M."/>
            <person name="Chen F."/>
            <person name="Lucas S."/>
            <person name="Tice H."/>
            <person name="Cheng J.F."/>
            <person name="Bruce D."/>
            <person name="Goodwin L."/>
            <person name="Pitluck S."/>
            <person name="Ovchinnikova G."/>
            <person name="Pati A."/>
            <person name="Ivanova N."/>
            <person name="Mavrommatis K."/>
            <person name="Chen A."/>
            <person name="Palaniappan K."/>
            <person name="D'haeseleer P."/>
            <person name="Chain P."/>
            <person name="Bristow J."/>
            <person name="Eisen J.A."/>
            <person name="Markowitz V."/>
            <person name="Hugenholtz P."/>
            <person name="Schneider S."/>
            <person name="Goker M."/>
            <person name="Pukall R."/>
            <person name="Kyrpides N.C."/>
            <person name="Klenk H.P."/>
        </authorList>
    </citation>
    <scope>NUCLEOTIDE SEQUENCE [LARGE SCALE GENOMIC DNA]</scope>
    <source>
        <strain evidence="3">ATCC 14392 / DSM 20547 / JCM 11482 / CCUG 33030 / NBRC 15357 / NCTC 11040 / CCM 314 / 541</strain>
    </source>
</reference>
<organism evidence="2 3">
    <name type="scientific">Kytococcus sedentarius (strain ATCC 14392 / DSM 20547 / JCM 11482 / CCUG 33030 / NBRC 15357 / NCTC 11040 / CCM 314 / 541)</name>
    <name type="common">Micrococcus sedentarius</name>
    <dbReference type="NCBI Taxonomy" id="478801"/>
    <lineage>
        <taxon>Bacteria</taxon>
        <taxon>Bacillati</taxon>
        <taxon>Actinomycetota</taxon>
        <taxon>Actinomycetes</taxon>
        <taxon>Micrococcales</taxon>
        <taxon>Kytococcaceae</taxon>
        <taxon>Kytococcus</taxon>
    </lineage>
</organism>